<organism evidence="1 2">
    <name type="scientific">Romanomermis culicivorax</name>
    <name type="common">Nematode worm</name>
    <dbReference type="NCBI Taxonomy" id="13658"/>
    <lineage>
        <taxon>Eukaryota</taxon>
        <taxon>Metazoa</taxon>
        <taxon>Ecdysozoa</taxon>
        <taxon>Nematoda</taxon>
        <taxon>Enoplea</taxon>
        <taxon>Dorylaimia</taxon>
        <taxon>Mermithida</taxon>
        <taxon>Mermithoidea</taxon>
        <taxon>Mermithidae</taxon>
        <taxon>Romanomermis</taxon>
    </lineage>
</organism>
<proteinExistence type="predicted"/>
<keyword evidence="1" id="KW-1185">Reference proteome</keyword>
<dbReference type="AlphaFoldDB" id="A0A915IZ04"/>
<name>A0A915IZ04_ROMCU</name>
<dbReference type="Proteomes" id="UP000887565">
    <property type="component" value="Unplaced"/>
</dbReference>
<dbReference type="WBParaSite" id="nRc.2.0.1.t18666-RA">
    <property type="protein sequence ID" value="nRc.2.0.1.t18666-RA"/>
    <property type="gene ID" value="nRc.2.0.1.g18666"/>
</dbReference>
<accession>A0A915IZ04</accession>
<protein>
    <submittedName>
        <fullName evidence="2">Uncharacterized protein</fullName>
    </submittedName>
</protein>
<evidence type="ECO:0000313" key="2">
    <source>
        <dbReference type="WBParaSite" id="nRc.2.0.1.t18666-RA"/>
    </source>
</evidence>
<sequence length="108" mass="12019">PVSVWIFNEAVSATLTVFLTHFIKFSALKTNCCIASSTSFRSEMTKEVFEKCTLINVSWIVAYGSCIGIKTSSVNYCKLLLIYVEEKTCESPASHRNNLGVVNVKNSR</sequence>
<reference evidence="2" key="1">
    <citation type="submission" date="2022-11" db="UniProtKB">
        <authorList>
            <consortium name="WormBaseParasite"/>
        </authorList>
    </citation>
    <scope>IDENTIFICATION</scope>
</reference>
<evidence type="ECO:0000313" key="1">
    <source>
        <dbReference type="Proteomes" id="UP000887565"/>
    </source>
</evidence>